<feature type="signal peptide" evidence="1">
    <location>
        <begin position="1"/>
        <end position="23"/>
    </location>
</feature>
<organism evidence="2 3">
    <name type="scientific">Nocardioides ginsengisegetis</name>
    <dbReference type="NCBI Taxonomy" id="661491"/>
    <lineage>
        <taxon>Bacteria</taxon>
        <taxon>Bacillati</taxon>
        <taxon>Actinomycetota</taxon>
        <taxon>Actinomycetes</taxon>
        <taxon>Propionibacteriales</taxon>
        <taxon>Nocardioidaceae</taxon>
        <taxon>Nocardioides</taxon>
    </lineage>
</organism>
<sequence>MRVRVMVLAVVAALLAMTPPAQAATPAPGRAMWLWDRPDPADLVAFAVDHGVSEIFVSLPPDLAHDPSLGYYRDLRARTRAAGIAMSALGSETTYVDQPRVALAWQRSALSTGLFDGVHLDIEPWIHPDWKTARPALLDRYLALLSTLAGDTTLPVEADIAFWLDTIKVHGHRLDRQVIARVDAVTVMTYRHVATGPDGILALGAKAIEAATAAGKPVRLAVETNHLGDGPIALKQTFWSRPQPELTGVLAQVDAGVPAGSTYRGIAVHDYEGWRALAEL</sequence>
<gene>
    <name evidence="2" type="ORF">FB382_001045</name>
</gene>
<accession>A0A7W3P8T6</accession>
<feature type="chain" id="PRO_5031364090" evidence="1">
    <location>
        <begin position="24"/>
        <end position="280"/>
    </location>
</feature>
<proteinExistence type="predicted"/>
<name>A0A7W3P8T6_9ACTN</name>
<reference evidence="2 3" key="1">
    <citation type="submission" date="2020-07" db="EMBL/GenBank/DDBJ databases">
        <title>Sequencing the genomes of 1000 actinobacteria strains.</title>
        <authorList>
            <person name="Klenk H.-P."/>
        </authorList>
    </citation>
    <scope>NUCLEOTIDE SEQUENCE [LARGE SCALE GENOMIC DNA]</scope>
    <source>
        <strain evidence="2 3">DSM 21349</strain>
    </source>
</reference>
<comment type="caution">
    <text evidence="2">The sequence shown here is derived from an EMBL/GenBank/DDBJ whole genome shotgun (WGS) entry which is preliminary data.</text>
</comment>
<dbReference type="AlphaFoldDB" id="A0A7W3P8T6"/>
<dbReference type="EMBL" id="JACGXA010000001">
    <property type="protein sequence ID" value="MBA8802754.1"/>
    <property type="molecule type" value="Genomic_DNA"/>
</dbReference>
<evidence type="ECO:0000313" key="3">
    <source>
        <dbReference type="Proteomes" id="UP000580910"/>
    </source>
</evidence>
<evidence type="ECO:0000256" key="1">
    <source>
        <dbReference type="SAM" id="SignalP"/>
    </source>
</evidence>
<dbReference type="RefSeq" id="WP_182537387.1">
    <property type="nucleotide sequence ID" value="NZ_JACGXA010000001.1"/>
</dbReference>
<keyword evidence="3" id="KW-1185">Reference proteome</keyword>
<dbReference type="Proteomes" id="UP000580910">
    <property type="component" value="Unassembled WGS sequence"/>
</dbReference>
<evidence type="ECO:0000313" key="2">
    <source>
        <dbReference type="EMBL" id="MBA8802754.1"/>
    </source>
</evidence>
<keyword evidence="1" id="KW-0732">Signal</keyword>
<protein>
    <submittedName>
        <fullName evidence="2">Uncharacterized protein</fullName>
    </submittedName>
</protein>